<dbReference type="Pfam" id="PF01565">
    <property type="entry name" value="FAD_binding_4"/>
    <property type="match status" value="1"/>
</dbReference>
<comment type="caution">
    <text evidence="7">The sequence shown here is derived from an EMBL/GenBank/DDBJ whole genome shotgun (WGS) entry which is preliminary data.</text>
</comment>
<dbReference type="InterPro" id="IPR004113">
    <property type="entry name" value="FAD-bd_oxidored_4_C"/>
</dbReference>
<accession>A0ABW5CNR5</accession>
<gene>
    <name evidence="7" type="ORF">ACFSKQ_13225</name>
</gene>
<dbReference type="Gene3D" id="1.10.45.10">
    <property type="entry name" value="Vanillyl-alcohol Oxidase, Chain A, domain 4"/>
    <property type="match status" value="1"/>
</dbReference>
<dbReference type="InterPro" id="IPR016169">
    <property type="entry name" value="FAD-bd_PCMH_sub2"/>
</dbReference>
<keyword evidence="3" id="KW-0285">Flavoprotein</keyword>
<protein>
    <submittedName>
        <fullName evidence="7">FAD-binding oxidoreductase</fullName>
    </submittedName>
</protein>
<dbReference type="Gene3D" id="3.30.70.2740">
    <property type="match status" value="1"/>
</dbReference>
<feature type="domain" description="FAD-binding PCMH-type" evidence="6">
    <location>
        <begin position="40"/>
        <end position="220"/>
    </location>
</feature>
<dbReference type="InterPro" id="IPR006094">
    <property type="entry name" value="Oxid_FAD_bind_N"/>
</dbReference>
<name>A0ABW5CNR5_9HYPH</name>
<dbReference type="InterPro" id="IPR016171">
    <property type="entry name" value="Vanillyl_alc_oxidase_C-sub2"/>
</dbReference>
<organism evidence="7 8">
    <name type="scientific">Aureimonas populi</name>
    <dbReference type="NCBI Taxonomy" id="1701758"/>
    <lineage>
        <taxon>Bacteria</taxon>
        <taxon>Pseudomonadati</taxon>
        <taxon>Pseudomonadota</taxon>
        <taxon>Alphaproteobacteria</taxon>
        <taxon>Hyphomicrobiales</taxon>
        <taxon>Aurantimonadaceae</taxon>
        <taxon>Aureimonas</taxon>
    </lineage>
</organism>
<evidence type="ECO:0000256" key="5">
    <source>
        <dbReference type="ARBA" id="ARBA00023002"/>
    </source>
</evidence>
<evidence type="ECO:0000256" key="4">
    <source>
        <dbReference type="ARBA" id="ARBA00022827"/>
    </source>
</evidence>
<sequence length="473" mass="49710">MDTPISTLPAGFAEALADIVGPQGLRGGEAVGLIHPGQHEDNLAAGLVVSPGSTDETARVVRACLQAGVPIVSHGGRTGLVGGGISRGGQIVLSTARMNRILRLDPVERVAVVEAGVTLEALQEAAAAHGLEPGIDIPARGSATIGGMISTNAGGLLAFRNGVMRHQVFGMEAVVADGTVLSDLTRVVKTSAGYDVKHLLIGAEGTLGVVTAASIKLYPKPAASATALFSMPDVSALLDTIRLALEPQAGELRAAEAMWNSYIRFTADEHGWSDPAVPLDAPLYLLLSLGGRDEDALKGAFEALFETVAERYPDITGLIASSSRQEAELWRLREDTEAVFRRYPGSPAFDVSLPQSEIAAYVARIEAELKAIDPQFEPYIFGHLADGNIHLLLNRAGPLDAGLVARVEDVLYRTLKASGGCFSAEHGIGAKRIDPLYATGDAGKLRLMETIKATLDPQGLFNPGKVLRGRIPS</sequence>
<dbReference type="Gene3D" id="3.30.43.10">
    <property type="entry name" value="Uridine Diphospho-n-acetylenolpyruvylglucosamine Reductase, domain 2"/>
    <property type="match status" value="1"/>
</dbReference>
<dbReference type="SUPFAM" id="SSF56176">
    <property type="entry name" value="FAD-binding/transporter-associated domain-like"/>
    <property type="match status" value="1"/>
</dbReference>
<comment type="cofactor">
    <cofactor evidence="1">
        <name>FAD</name>
        <dbReference type="ChEBI" id="CHEBI:57692"/>
    </cofactor>
</comment>
<dbReference type="SUPFAM" id="SSF55103">
    <property type="entry name" value="FAD-linked oxidases, C-terminal domain"/>
    <property type="match status" value="1"/>
</dbReference>
<dbReference type="InterPro" id="IPR036318">
    <property type="entry name" value="FAD-bd_PCMH-like_sf"/>
</dbReference>
<dbReference type="InterPro" id="IPR016164">
    <property type="entry name" value="FAD-linked_Oxase-like_C"/>
</dbReference>
<proteinExistence type="inferred from homology"/>
<dbReference type="PANTHER" id="PTHR43716">
    <property type="entry name" value="D-2-HYDROXYGLUTARATE DEHYDROGENASE, MITOCHONDRIAL"/>
    <property type="match status" value="1"/>
</dbReference>
<dbReference type="Pfam" id="PF02913">
    <property type="entry name" value="FAD-oxidase_C"/>
    <property type="match status" value="1"/>
</dbReference>
<evidence type="ECO:0000256" key="2">
    <source>
        <dbReference type="ARBA" id="ARBA00008000"/>
    </source>
</evidence>
<dbReference type="RefSeq" id="WP_209737081.1">
    <property type="nucleotide sequence ID" value="NZ_CP072611.1"/>
</dbReference>
<keyword evidence="8" id="KW-1185">Reference proteome</keyword>
<reference evidence="8" key="1">
    <citation type="journal article" date="2019" name="Int. J. Syst. Evol. Microbiol.">
        <title>The Global Catalogue of Microorganisms (GCM) 10K type strain sequencing project: providing services to taxonomists for standard genome sequencing and annotation.</title>
        <authorList>
            <consortium name="The Broad Institute Genomics Platform"/>
            <consortium name="The Broad Institute Genome Sequencing Center for Infectious Disease"/>
            <person name="Wu L."/>
            <person name="Ma J."/>
        </authorList>
    </citation>
    <scope>NUCLEOTIDE SEQUENCE [LARGE SCALE GENOMIC DNA]</scope>
    <source>
        <strain evidence="8">ZS-35-S2</strain>
    </source>
</reference>
<dbReference type="Gene3D" id="3.30.465.10">
    <property type="match status" value="1"/>
</dbReference>
<dbReference type="Proteomes" id="UP001597371">
    <property type="component" value="Unassembled WGS sequence"/>
</dbReference>
<dbReference type="EMBL" id="JBHUIJ010000016">
    <property type="protein sequence ID" value="MFD2238413.1"/>
    <property type="molecule type" value="Genomic_DNA"/>
</dbReference>
<keyword evidence="4" id="KW-0274">FAD</keyword>
<dbReference type="InterPro" id="IPR016167">
    <property type="entry name" value="FAD-bd_PCMH_sub1"/>
</dbReference>
<dbReference type="InterPro" id="IPR016166">
    <property type="entry name" value="FAD-bd_PCMH"/>
</dbReference>
<evidence type="ECO:0000313" key="7">
    <source>
        <dbReference type="EMBL" id="MFD2238413.1"/>
    </source>
</evidence>
<evidence type="ECO:0000256" key="3">
    <source>
        <dbReference type="ARBA" id="ARBA00022630"/>
    </source>
</evidence>
<dbReference type="PROSITE" id="PS51387">
    <property type="entry name" value="FAD_PCMH"/>
    <property type="match status" value="1"/>
</dbReference>
<evidence type="ECO:0000256" key="1">
    <source>
        <dbReference type="ARBA" id="ARBA00001974"/>
    </source>
</evidence>
<dbReference type="Gene3D" id="3.30.70.2190">
    <property type="match status" value="1"/>
</dbReference>
<evidence type="ECO:0000259" key="6">
    <source>
        <dbReference type="PROSITE" id="PS51387"/>
    </source>
</evidence>
<dbReference type="PANTHER" id="PTHR43716:SF1">
    <property type="entry name" value="D-2-HYDROXYGLUTARATE DEHYDROGENASE, MITOCHONDRIAL"/>
    <property type="match status" value="1"/>
</dbReference>
<dbReference type="InterPro" id="IPR051264">
    <property type="entry name" value="FAD-oxidored/transferase_4"/>
</dbReference>
<comment type="similarity">
    <text evidence="2">Belongs to the FAD-binding oxidoreductase/transferase type 4 family.</text>
</comment>
<keyword evidence="5" id="KW-0560">Oxidoreductase</keyword>
<evidence type="ECO:0000313" key="8">
    <source>
        <dbReference type="Proteomes" id="UP001597371"/>
    </source>
</evidence>